<dbReference type="EMBL" id="GDIP01248674">
    <property type="protein sequence ID" value="JAI74727.1"/>
    <property type="molecule type" value="Transcribed_RNA"/>
</dbReference>
<reference evidence="1" key="1">
    <citation type="submission" date="2015-10" db="EMBL/GenBank/DDBJ databases">
        <title>Daphnia magna gene sets from two clonal populations assembled and annotated with EvidentialGene.</title>
        <authorList>
            <person name="Gilbert D."/>
            <person name="Podicheti R."/>
            <person name="Orsini L."/>
            <person name="Colbourne J."/>
            <person name="Pfrender M."/>
        </authorList>
    </citation>
    <scope>NUCLEOTIDE SEQUENCE</scope>
</reference>
<name>A0A0P4X2P4_9CRUS</name>
<accession>A0A0P4X2P4</accession>
<keyword evidence="1" id="KW-0131">Cell cycle</keyword>
<reference evidence="1" key="2">
    <citation type="submission" date="2015-10" db="EMBL/GenBank/DDBJ databases">
        <authorList>
            <person name="Gilbert D.G."/>
        </authorList>
    </citation>
    <scope>NUCLEOTIDE SEQUENCE</scope>
</reference>
<dbReference type="InterPro" id="IPR048366">
    <property type="entry name" value="TNP-like_GBD"/>
</dbReference>
<organism evidence="1">
    <name type="scientific">Daphnia magna</name>
    <dbReference type="NCBI Taxonomy" id="35525"/>
    <lineage>
        <taxon>Eukaryota</taxon>
        <taxon>Metazoa</taxon>
        <taxon>Ecdysozoa</taxon>
        <taxon>Arthropoda</taxon>
        <taxon>Crustacea</taxon>
        <taxon>Branchiopoda</taxon>
        <taxon>Diplostraca</taxon>
        <taxon>Cladocera</taxon>
        <taxon>Anomopoda</taxon>
        <taxon>Daphniidae</taxon>
        <taxon>Daphnia</taxon>
    </lineage>
</organism>
<keyword evidence="1" id="KW-0132">Cell division</keyword>
<dbReference type="AlphaFoldDB" id="A0A0P4X2P4"/>
<dbReference type="Pfam" id="PF21788">
    <property type="entry name" value="TNP-like_GBD"/>
    <property type="match status" value="1"/>
</dbReference>
<sequence length="195" mass="22446">MVDVYNKEKNNGLRMCFRLTEGHLNPNNWQKMTVSKAAQLFSRHVAMAFMHYREKPETSFLDTAPTERMTLLLNDVFDILNGRFPKEGISKTSWPKKKDKLQKMLLILNITEEIVNDPGRDRHQLQDIKVMSDTSLVAWRLVIHSAIGLVEELFSAGLNVVLTGRFNQDPIEVNINVFVIQYVNNKVILCKISSE</sequence>
<protein>
    <submittedName>
        <fullName evidence="1">Putative Cell division protein ftsj</fullName>
    </submittedName>
</protein>
<dbReference type="GO" id="GO:0051301">
    <property type="term" value="P:cell division"/>
    <property type="evidence" value="ECO:0007669"/>
    <property type="project" value="UniProtKB-KW"/>
</dbReference>
<evidence type="ECO:0000313" key="1">
    <source>
        <dbReference type="EMBL" id="JAI74727.1"/>
    </source>
</evidence>
<proteinExistence type="predicted"/>
<dbReference type="OrthoDB" id="6374543at2759"/>